<dbReference type="Proteomes" id="UP001595955">
    <property type="component" value="Unassembled WGS sequence"/>
</dbReference>
<reference evidence="13" key="1">
    <citation type="journal article" date="2019" name="Int. J. Syst. Evol. Microbiol.">
        <title>The Global Catalogue of Microorganisms (GCM) 10K type strain sequencing project: providing services to taxonomists for standard genome sequencing and annotation.</title>
        <authorList>
            <consortium name="The Broad Institute Genomics Platform"/>
            <consortium name="The Broad Institute Genome Sequencing Center for Infectious Disease"/>
            <person name="Wu L."/>
            <person name="Ma J."/>
        </authorList>
    </citation>
    <scope>NUCLEOTIDE SEQUENCE [LARGE SCALE GENOMIC DNA]</scope>
    <source>
        <strain evidence="13">JCM 3369</strain>
    </source>
</reference>
<keyword evidence="6 10" id="KW-0460">Magnesium</keyword>
<evidence type="ECO:0000259" key="11">
    <source>
        <dbReference type="PROSITE" id="PS51462"/>
    </source>
</evidence>
<protein>
    <recommendedName>
        <fullName evidence="3 10">Isopentenyl-diphosphate Delta-isomerase</fullName>
        <shortName evidence="10">IPP isomerase</shortName>
        <ecNumber evidence="3 10">5.3.3.2</ecNumber>
    </recommendedName>
    <alternativeName>
        <fullName evidence="10">IPP:DMAPP isomerase</fullName>
    </alternativeName>
    <alternativeName>
        <fullName evidence="10">Isopentenyl pyrophosphate isomerase</fullName>
    </alternativeName>
</protein>
<dbReference type="Pfam" id="PF00293">
    <property type="entry name" value="NUDIX"/>
    <property type="match status" value="1"/>
</dbReference>
<dbReference type="InterPro" id="IPR056375">
    <property type="entry name" value="Idi_bact"/>
</dbReference>
<dbReference type="InterPro" id="IPR015797">
    <property type="entry name" value="NUDIX_hydrolase-like_dom_sf"/>
</dbReference>
<dbReference type="PANTHER" id="PTHR10885:SF0">
    <property type="entry name" value="ISOPENTENYL-DIPHOSPHATE DELTA-ISOMERASE"/>
    <property type="match status" value="1"/>
</dbReference>
<evidence type="ECO:0000313" key="12">
    <source>
        <dbReference type="EMBL" id="MFC4555517.1"/>
    </source>
</evidence>
<dbReference type="PIRSF" id="PIRSF018427">
    <property type="entry name" value="Isopntndiph_ism"/>
    <property type="match status" value="1"/>
</dbReference>
<accession>A0ABV9DA36</accession>
<dbReference type="RefSeq" id="WP_122823609.1">
    <property type="nucleotide sequence ID" value="NZ_CP033325.1"/>
</dbReference>
<keyword evidence="7 10" id="KW-0464">Manganese</keyword>
<sequence length="206" mass="22138">MNALPLGSAPTGVTTPAVPTSEYGTVERVILLAEDGTPVGVADKAEVHTEATPLHLAFSCHIRDARGQVLVTRRALSKKTWPGVWTNSLCGHPAPGESFESAIARRAHEELGLELTDIRMVLPDFRYRAVDASGVVENEICPVFTARAGSELAPNPAEVMDYTWVAPSDLRRAIEVAPWALSPWLVEHSPGLALLVDESDRSEGPA</sequence>
<dbReference type="EMBL" id="JBHSGF010000006">
    <property type="protein sequence ID" value="MFC4555517.1"/>
    <property type="molecule type" value="Genomic_DNA"/>
</dbReference>
<dbReference type="GO" id="GO:0004452">
    <property type="term" value="F:isopentenyl-diphosphate delta-isomerase activity"/>
    <property type="evidence" value="ECO:0007669"/>
    <property type="project" value="UniProtKB-EC"/>
</dbReference>
<keyword evidence="5 10" id="KW-0479">Metal-binding</keyword>
<comment type="cofactor">
    <cofactor evidence="10">
        <name>Mg(2+)</name>
        <dbReference type="ChEBI" id="CHEBI:18420"/>
    </cofactor>
    <text evidence="10">Binds 1 Mg(2+) ion per subunit. The magnesium ion binds only when substrate is bound.</text>
</comment>
<comment type="caution">
    <text evidence="12">The sequence shown here is derived from an EMBL/GenBank/DDBJ whole genome shotgun (WGS) entry which is preliminary data.</text>
</comment>
<dbReference type="InterPro" id="IPR000086">
    <property type="entry name" value="NUDIX_hydrolase_dom"/>
</dbReference>
<evidence type="ECO:0000313" key="13">
    <source>
        <dbReference type="Proteomes" id="UP001595955"/>
    </source>
</evidence>
<evidence type="ECO:0000256" key="8">
    <source>
        <dbReference type="ARBA" id="ARBA00023229"/>
    </source>
</evidence>
<feature type="binding site" evidence="10">
    <location>
        <position position="55"/>
    </location>
    <ligand>
        <name>Mn(2+)</name>
        <dbReference type="ChEBI" id="CHEBI:29035"/>
    </ligand>
</feature>
<feature type="binding site" evidence="10">
    <location>
        <position position="137"/>
    </location>
    <ligand>
        <name>Mn(2+)</name>
        <dbReference type="ChEBI" id="CHEBI:29035"/>
    </ligand>
</feature>
<dbReference type="InterPro" id="IPR011876">
    <property type="entry name" value="IsopentenylPP_isomerase_typ1"/>
</dbReference>
<dbReference type="NCBIfam" id="NF002995">
    <property type="entry name" value="PRK03759.1"/>
    <property type="match status" value="1"/>
</dbReference>
<gene>
    <name evidence="10 12" type="primary">idi</name>
    <name evidence="12" type="ORF">ACFO3F_09685</name>
</gene>
<name>A0ABV9DA36_9MICO</name>
<keyword evidence="8 10" id="KW-0414">Isoprene biosynthesis</keyword>
<evidence type="ECO:0000256" key="5">
    <source>
        <dbReference type="ARBA" id="ARBA00022723"/>
    </source>
</evidence>
<evidence type="ECO:0000256" key="2">
    <source>
        <dbReference type="ARBA" id="ARBA00007579"/>
    </source>
</evidence>
<comment type="pathway">
    <text evidence="1 10">Isoprenoid biosynthesis; dimethylallyl diphosphate biosynthesis; dimethylallyl diphosphate from isopentenyl diphosphate: step 1/1.</text>
</comment>
<evidence type="ECO:0000256" key="6">
    <source>
        <dbReference type="ARBA" id="ARBA00022842"/>
    </source>
</evidence>
<comment type="function">
    <text evidence="10">Catalyzes the 1,3-allylic rearrangement of the homoallylic substrate isopentenyl (IPP) to its highly electrophilic allylic isomer, dimethylallyl diphosphate (DMAPP).</text>
</comment>
<feature type="active site" evidence="10">
    <location>
        <position position="90"/>
    </location>
</feature>
<feature type="binding site" evidence="10">
    <location>
        <position position="139"/>
    </location>
    <ligand>
        <name>Mn(2+)</name>
        <dbReference type="ChEBI" id="CHEBI:29035"/>
    </ligand>
</feature>
<evidence type="ECO:0000256" key="7">
    <source>
        <dbReference type="ARBA" id="ARBA00023211"/>
    </source>
</evidence>
<dbReference type="PANTHER" id="PTHR10885">
    <property type="entry name" value="ISOPENTENYL-DIPHOSPHATE DELTA-ISOMERASE"/>
    <property type="match status" value="1"/>
</dbReference>
<feature type="domain" description="Nudix hydrolase" evidence="11">
    <location>
        <begin position="53"/>
        <end position="187"/>
    </location>
</feature>
<comment type="subcellular location">
    <subcellularLocation>
        <location evidence="10">Cytoplasm</location>
    </subcellularLocation>
</comment>
<keyword evidence="4 10" id="KW-0963">Cytoplasm</keyword>
<proteinExistence type="inferred from homology"/>
<dbReference type="Gene3D" id="3.90.79.10">
    <property type="entry name" value="Nucleoside Triphosphate Pyrophosphohydrolase"/>
    <property type="match status" value="1"/>
</dbReference>
<evidence type="ECO:0000256" key="9">
    <source>
        <dbReference type="ARBA" id="ARBA00023235"/>
    </source>
</evidence>
<evidence type="ECO:0000256" key="3">
    <source>
        <dbReference type="ARBA" id="ARBA00012057"/>
    </source>
</evidence>
<comment type="cofactor">
    <cofactor evidence="10">
        <name>Mn(2+)</name>
        <dbReference type="ChEBI" id="CHEBI:29035"/>
    </cofactor>
    <text evidence="10">Binds 1 Mn(2+) ion per subunit.</text>
</comment>
<dbReference type="SUPFAM" id="SSF55811">
    <property type="entry name" value="Nudix"/>
    <property type="match status" value="1"/>
</dbReference>
<keyword evidence="9 10" id="KW-0413">Isomerase</keyword>
<feature type="binding site" evidence="10">
    <location>
        <position position="92"/>
    </location>
    <ligand>
        <name>Mn(2+)</name>
        <dbReference type="ChEBI" id="CHEBI:29035"/>
    </ligand>
</feature>
<organism evidence="12 13">
    <name type="scientific">Georgenia faecalis</name>
    <dbReference type="NCBI Taxonomy" id="2483799"/>
    <lineage>
        <taxon>Bacteria</taxon>
        <taxon>Bacillati</taxon>
        <taxon>Actinomycetota</taxon>
        <taxon>Actinomycetes</taxon>
        <taxon>Micrococcales</taxon>
        <taxon>Bogoriellaceae</taxon>
        <taxon>Georgenia</taxon>
    </lineage>
</organism>
<keyword evidence="13" id="KW-1185">Reference proteome</keyword>
<dbReference type="HAMAP" id="MF_00202">
    <property type="entry name" value="Idi"/>
    <property type="match status" value="1"/>
</dbReference>
<evidence type="ECO:0000256" key="1">
    <source>
        <dbReference type="ARBA" id="ARBA00004826"/>
    </source>
</evidence>
<comment type="similarity">
    <text evidence="2 10">Belongs to the IPP isomerase type 1 family.</text>
</comment>
<dbReference type="PROSITE" id="PS51462">
    <property type="entry name" value="NUDIX"/>
    <property type="match status" value="1"/>
</dbReference>
<dbReference type="EC" id="5.3.3.2" evidence="3 10"/>
<dbReference type="CDD" id="cd02885">
    <property type="entry name" value="NUDIX_IPP_Isomerase"/>
    <property type="match status" value="1"/>
</dbReference>
<dbReference type="NCBIfam" id="TIGR02150">
    <property type="entry name" value="IPP_isom_1"/>
    <property type="match status" value="1"/>
</dbReference>
<evidence type="ECO:0000256" key="10">
    <source>
        <dbReference type="HAMAP-Rule" id="MF_00202"/>
    </source>
</evidence>
<evidence type="ECO:0000256" key="4">
    <source>
        <dbReference type="ARBA" id="ARBA00022490"/>
    </source>
</evidence>
<comment type="catalytic activity">
    <reaction evidence="10">
        <text>isopentenyl diphosphate = dimethylallyl diphosphate</text>
        <dbReference type="Rhea" id="RHEA:23284"/>
        <dbReference type="ChEBI" id="CHEBI:57623"/>
        <dbReference type="ChEBI" id="CHEBI:128769"/>
        <dbReference type="EC" id="5.3.3.2"/>
    </reaction>
</comment>
<feature type="binding site" evidence="10">
    <location>
        <position position="48"/>
    </location>
    <ligand>
        <name>Mn(2+)</name>
        <dbReference type="ChEBI" id="CHEBI:29035"/>
    </ligand>
</feature>
<feature type="binding site" evidence="10">
    <location>
        <position position="110"/>
    </location>
    <ligand>
        <name>Mg(2+)</name>
        <dbReference type="ChEBI" id="CHEBI:18420"/>
    </ligand>
</feature>
<feature type="active site" evidence="10">
    <location>
        <position position="139"/>
    </location>
</feature>